<feature type="modified residue" description="4-aspartylphosphate" evidence="3">
    <location>
        <position position="61"/>
    </location>
</feature>
<dbReference type="PROSITE" id="PS00622">
    <property type="entry name" value="HTH_LUXR_1"/>
    <property type="match status" value="1"/>
</dbReference>
<comment type="caution">
    <text evidence="6">The sequence shown here is derived from an EMBL/GenBank/DDBJ whole genome shotgun (WGS) entry which is preliminary data.</text>
</comment>
<dbReference type="SMART" id="SM00448">
    <property type="entry name" value="REC"/>
    <property type="match status" value="1"/>
</dbReference>
<dbReference type="PROSITE" id="PS50043">
    <property type="entry name" value="HTH_LUXR_2"/>
    <property type="match status" value="1"/>
</dbReference>
<dbReference type="Gene3D" id="3.40.50.2300">
    <property type="match status" value="1"/>
</dbReference>
<accession>A0A3P3DPG7</accession>
<sequence>MNENQTAVIRLLIADDHAMILEMLAMYLNGVADIEVSTVPDLPRALEAMEAQGPFDLALVDFDMPGMDGLNGLAKAIEKNAGRPVGILTSSPSARVVEEAMAMGGAGIVLKTASLKNLPNEIRFMAGGGRYLPIELIGMRAAVPEEPSSPLSKREFSVLKLLAEGMPNREIGAALSLAEPTVKMHVQSVCRKLGVSNRTQAVIAARDRKLI</sequence>
<dbReference type="PRINTS" id="PR00038">
    <property type="entry name" value="HTHLUXR"/>
</dbReference>
<dbReference type="InterPro" id="IPR058245">
    <property type="entry name" value="NreC/VraR/RcsB-like_REC"/>
</dbReference>
<organism evidence="6 7">
    <name type="scientific">Falsigemmobacter faecalis</name>
    <dbReference type="NCBI Taxonomy" id="2488730"/>
    <lineage>
        <taxon>Bacteria</taxon>
        <taxon>Pseudomonadati</taxon>
        <taxon>Pseudomonadota</taxon>
        <taxon>Alphaproteobacteria</taxon>
        <taxon>Rhodobacterales</taxon>
        <taxon>Paracoccaceae</taxon>
        <taxon>Falsigemmobacter</taxon>
    </lineage>
</organism>
<dbReference type="GO" id="GO:0006355">
    <property type="term" value="P:regulation of DNA-templated transcription"/>
    <property type="evidence" value="ECO:0007669"/>
    <property type="project" value="InterPro"/>
</dbReference>
<feature type="domain" description="Response regulatory" evidence="5">
    <location>
        <begin position="10"/>
        <end position="126"/>
    </location>
</feature>
<gene>
    <name evidence="6" type="ORF">EG244_06940</name>
</gene>
<dbReference type="SMART" id="SM00421">
    <property type="entry name" value="HTH_LUXR"/>
    <property type="match status" value="1"/>
</dbReference>
<evidence type="ECO:0000259" key="4">
    <source>
        <dbReference type="PROSITE" id="PS50043"/>
    </source>
</evidence>
<evidence type="ECO:0000256" key="1">
    <source>
        <dbReference type="ARBA" id="ARBA00022553"/>
    </source>
</evidence>
<proteinExistence type="predicted"/>
<dbReference type="SUPFAM" id="SSF52172">
    <property type="entry name" value="CheY-like"/>
    <property type="match status" value="1"/>
</dbReference>
<dbReference type="Pfam" id="PF00196">
    <property type="entry name" value="GerE"/>
    <property type="match status" value="1"/>
</dbReference>
<dbReference type="Proteomes" id="UP000282125">
    <property type="component" value="Unassembled WGS sequence"/>
</dbReference>
<feature type="domain" description="HTH luxR-type" evidence="4">
    <location>
        <begin position="144"/>
        <end position="209"/>
    </location>
</feature>
<dbReference type="GO" id="GO:0003677">
    <property type="term" value="F:DNA binding"/>
    <property type="evidence" value="ECO:0007669"/>
    <property type="project" value="UniProtKB-KW"/>
</dbReference>
<dbReference type="PANTHER" id="PTHR43214">
    <property type="entry name" value="TWO-COMPONENT RESPONSE REGULATOR"/>
    <property type="match status" value="1"/>
</dbReference>
<dbReference type="OrthoDB" id="9814495at2"/>
<dbReference type="InterPro" id="IPR011006">
    <property type="entry name" value="CheY-like_superfamily"/>
</dbReference>
<dbReference type="RefSeq" id="WP_124964288.1">
    <property type="nucleotide sequence ID" value="NZ_RRAZ01000008.1"/>
</dbReference>
<reference evidence="6 7" key="1">
    <citation type="submission" date="2018-11" db="EMBL/GenBank/DDBJ databases">
        <title>Gemmobacter sp. nov., YIM 102744-1 draft genome.</title>
        <authorList>
            <person name="Li G."/>
            <person name="Jiang Y."/>
        </authorList>
    </citation>
    <scope>NUCLEOTIDE SEQUENCE [LARGE SCALE GENOMIC DNA]</scope>
    <source>
        <strain evidence="6 7">YIM 102744-1</strain>
    </source>
</reference>
<dbReference type="Pfam" id="PF00072">
    <property type="entry name" value="Response_reg"/>
    <property type="match status" value="1"/>
</dbReference>
<dbReference type="InterPro" id="IPR001789">
    <property type="entry name" value="Sig_transdc_resp-reg_receiver"/>
</dbReference>
<dbReference type="GO" id="GO:0000160">
    <property type="term" value="P:phosphorelay signal transduction system"/>
    <property type="evidence" value="ECO:0007669"/>
    <property type="project" value="InterPro"/>
</dbReference>
<dbReference type="CDD" id="cd06170">
    <property type="entry name" value="LuxR_C_like"/>
    <property type="match status" value="1"/>
</dbReference>
<dbReference type="AlphaFoldDB" id="A0A3P3DPG7"/>
<keyword evidence="1 3" id="KW-0597">Phosphoprotein</keyword>
<name>A0A3P3DPG7_9RHOB</name>
<evidence type="ECO:0000256" key="3">
    <source>
        <dbReference type="PROSITE-ProRule" id="PRU00169"/>
    </source>
</evidence>
<keyword evidence="7" id="KW-1185">Reference proteome</keyword>
<dbReference type="CDD" id="cd17535">
    <property type="entry name" value="REC_NarL-like"/>
    <property type="match status" value="1"/>
</dbReference>
<dbReference type="SUPFAM" id="SSF46894">
    <property type="entry name" value="C-terminal effector domain of the bipartite response regulators"/>
    <property type="match status" value="1"/>
</dbReference>
<keyword evidence="2 6" id="KW-0238">DNA-binding</keyword>
<dbReference type="PROSITE" id="PS50110">
    <property type="entry name" value="RESPONSE_REGULATORY"/>
    <property type="match status" value="1"/>
</dbReference>
<evidence type="ECO:0000256" key="2">
    <source>
        <dbReference type="ARBA" id="ARBA00023125"/>
    </source>
</evidence>
<dbReference type="InterPro" id="IPR000792">
    <property type="entry name" value="Tscrpt_reg_LuxR_C"/>
</dbReference>
<evidence type="ECO:0000259" key="5">
    <source>
        <dbReference type="PROSITE" id="PS50110"/>
    </source>
</evidence>
<evidence type="ECO:0000313" key="7">
    <source>
        <dbReference type="Proteomes" id="UP000282125"/>
    </source>
</evidence>
<dbReference type="InterPro" id="IPR039420">
    <property type="entry name" value="WalR-like"/>
</dbReference>
<evidence type="ECO:0000313" key="6">
    <source>
        <dbReference type="EMBL" id="RRH76149.1"/>
    </source>
</evidence>
<protein>
    <submittedName>
        <fullName evidence="6">DNA-binding response regulator</fullName>
    </submittedName>
</protein>
<dbReference type="InterPro" id="IPR016032">
    <property type="entry name" value="Sig_transdc_resp-reg_C-effctor"/>
</dbReference>
<dbReference type="EMBL" id="RRAZ01000008">
    <property type="protein sequence ID" value="RRH76149.1"/>
    <property type="molecule type" value="Genomic_DNA"/>
</dbReference>